<dbReference type="Proteomes" id="UP000006833">
    <property type="component" value="Chromosome"/>
</dbReference>
<dbReference type="CDD" id="cd05466">
    <property type="entry name" value="PBP2_LTTR_substrate"/>
    <property type="match status" value="1"/>
</dbReference>
<dbReference type="Pfam" id="PF03466">
    <property type="entry name" value="LysR_substrate"/>
    <property type="match status" value="1"/>
</dbReference>
<dbReference type="GO" id="GO:0003677">
    <property type="term" value="F:DNA binding"/>
    <property type="evidence" value="ECO:0007669"/>
    <property type="project" value="UniProtKB-KW"/>
</dbReference>
<evidence type="ECO:0000313" key="7">
    <source>
        <dbReference type="Proteomes" id="UP000006833"/>
    </source>
</evidence>
<dbReference type="PROSITE" id="PS50931">
    <property type="entry name" value="HTH_LYSR"/>
    <property type="match status" value="1"/>
</dbReference>
<sequence>MDLNWDDLRVFLHVARGEGLTAAARTLRLDPATVGRRIARLEEVVGEALFLKSPQGYQLSDAGARYLPHAEAAEQAARAAGDALAGTTEDLSGPVRIGAPDGCANYLLPSVCARMLDAHPALELQIIALPRVINLSKREADLAITVSPPETGRLTVQKLADYHLHLAGHRDLLARLPVATRADIAAHRIVGYIPDMVFDRELDYLTELGLDRAAVASNSVAVQLNLLRAGLGLGVVHDFALPAAPDLTRVLRTDFALRRSFYIVRHADDQKVVRLRRFTRIFNEFFRDELARLERDA</sequence>
<dbReference type="InterPro" id="IPR050176">
    <property type="entry name" value="LTTR"/>
</dbReference>
<dbReference type="Pfam" id="PF00126">
    <property type="entry name" value="HTH_1"/>
    <property type="match status" value="1"/>
</dbReference>
<evidence type="ECO:0000256" key="4">
    <source>
        <dbReference type="ARBA" id="ARBA00023163"/>
    </source>
</evidence>
<dbReference type="eggNOG" id="COG0583">
    <property type="taxonomic scope" value="Bacteria"/>
</dbReference>
<dbReference type="Gene3D" id="3.40.190.290">
    <property type="match status" value="1"/>
</dbReference>
<dbReference type="SUPFAM" id="SSF53850">
    <property type="entry name" value="Periplasmic binding protein-like II"/>
    <property type="match status" value="1"/>
</dbReference>
<keyword evidence="2" id="KW-0805">Transcription regulation</keyword>
<protein>
    <submittedName>
        <fullName evidence="6">HTH-type transcriptional regulator</fullName>
    </submittedName>
</protein>
<evidence type="ECO:0000256" key="1">
    <source>
        <dbReference type="ARBA" id="ARBA00009437"/>
    </source>
</evidence>
<evidence type="ECO:0000313" key="6">
    <source>
        <dbReference type="EMBL" id="ABV93488.1"/>
    </source>
</evidence>
<dbReference type="AlphaFoldDB" id="A8LME3"/>
<feature type="domain" description="HTH lysR-type" evidence="5">
    <location>
        <begin position="1"/>
        <end position="60"/>
    </location>
</feature>
<evidence type="ECO:0000256" key="3">
    <source>
        <dbReference type="ARBA" id="ARBA00023125"/>
    </source>
</evidence>
<dbReference type="HOGENOM" id="CLU_039613_2_2_5"/>
<dbReference type="SUPFAM" id="SSF46785">
    <property type="entry name" value="Winged helix' DNA-binding domain"/>
    <property type="match status" value="1"/>
</dbReference>
<dbReference type="EMBL" id="CP000830">
    <property type="protein sequence ID" value="ABV93488.1"/>
    <property type="molecule type" value="Genomic_DNA"/>
</dbReference>
<dbReference type="PANTHER" id="PTHR30579">
    <property type="entry name" value="TRANSCRIPTIONAL REGULATOR"/>
    <property type="match status" value="1"/>
</dbReference>
<evidence type="ECO:0000256" key="2">
    <source>
        <dbReference type="ARBA" id="ARBA00023015"/>
    </source>
</evidence>
<dbReference type="InterPro" id="IPR005119">
    <property type="entry name" value="LysR_subst-bd"/>
</dbReference>
<dbReference type="InterPro" id="IPR000847">
    <property type="entry name" value="LysR_HTH_N"/>
</dbReference>
<gene>
    <name evidence="6" type="ordered locus">Dshi_1746</name>
</gene>
<dbReference type="OrthoDB" id="9787460at2"/>
<keyword evidence="7" id="KW-1185">Reference proteome</keyword>
<reference evidence="7" key="1">
    <citation type="journal article" date="2010" name="ISME J.">
        <title>The complete genome sequence of the algal symbiont Dinoroseobacter shibae: a hitchhiker's guide to life in the sea.</title>
        <authorList>
            <person name="Wagner-Dobler I."/>
            <person name="Ballhausen B."/>
            <person name="Berger M."/>
            <person name="Brinkhoff T."/>
            <person name="Buchholz I."/>
            <person name="Bunk B."/>
            <person name="Cypionka H."/>
            <person name="Daniel R."/>
            <person name="Drepper T."/>
            <person name="Gerdts G."/>
            <person name="Hahnke S."/>
            <person name="Han C."/>
            <person name="Jahn D."/>
            <person name="Kalhoefer D."/>
            <person name="Kiss H."/>
            <person name="Klenk H.P."/>
            <person name="Kyrpides N."/>
            <person name="Liebl W."/>
            <person name="Liesegang H."/>
            <person name="Meincke L."/>
            <person name="Pati A."/>
            <person name="Petersen J."/>
            <person name="Piekarski T."/>
            <person name="Pommerenke C."/>
            <person name="Pradella S."/>
            <person name="Pukall R."/>
            <person name="Rabus R."/>
            <person name="Stackebrandt E."/>
            <person name="Thole S."/>
            <person name="Thompson L."/>
            <person name="Tielen P."/>
            <person name="Tomasch J."/>
            <person name="von Jan M."/>
            <person name="Wanphrut N."/>
            <person name="Wichels A."/>
            <person name="Zech H."/>
            <person name="Simon M."/>
        </authorList>
    </citation>
    <scope>NUCLEOTIDE SEQUENCE [LARGE SCALE GENOMIC DNA]</scope>
    <source>
        <strain evidence="7">DSM 16493 / NCIMB 14021 / DFL 12</strain>
    </source>
</reference>
<dbReference type="InterPro" id="IPR036388">
    <property type="entry name" value="WH-like_DNA-bd_sf"/>
</dbReference>
<dbReference type="STRING" id="398580.Dshi_1746"/>
<dbReference type="RefSeq" id="WP_012178418.1">
    <property type="nucleotide sequence ID" value="NC_009952.1"/>
</dbReference>
<keyword evidence="4" id="KW-0804">Transcription</keyword>
<comment type="similarity">
    <text evidence="1">Belongs to the LysR transcriptional regulatory family.</text>
</comment>
<organism evidence="6 7">
    <name type="scientific">Dinoroseobacter shibae (strain DSM 16493 / NCIMB 14021 / DFL 12)</name>
    <dbReference type="NCBI Taxonomy" id="398580"/>
    <lineage>
        <taxon>Bacteria</taxon>
        <taxon>Pseudomonadati</taxon>
        <taxon>Pseudomonadota</taxon>
        <taxon>Alphaproteobacteria</taxon>
        <taxon>Rhodobacterales</taxon>
        <taxon>Roseobacteraceae</taxon>
        <taxon>Dinoroseobacter</taxon>
    </lineage>
</organism>
<dbReference type="InterPro" id="IPR036390">
    <property type="entry name" value="WH_DNA-bd_sf"/>
</dbReference>
<dbReference type="Gene3D" id="1.10.10.10">
    <property type="entry name" value="Winged helix-like DNA-binding domain superfamily/Winged helix DNA-binding domain"/>
    <property type="match status" value="1"/>
</dbReference>
<name>A8LME3_DINSH</name>
<proteinExistence type="inferred from homology"/>
<accession>A8LME3</accession>
<dbReference type="PANTHER" id="PTHR30579:SF3">
    <property type="entry name" value="TRANSCRIPTIONAL REGULATORY PROTEIN"/>
    <property type="match status" value="1"/>
</dbReference>
<dbReference type="GO" id="GO:0003700">
    <property type="term" value="F:DNA-binding transcription factor activity"/>
    <property type="evidence" value="ECO:0007669"/>
    <property type="project" value="InterPro"/>
</dbReference>
<dbReference type="KEGG" id="dsh:Dshi_1746"/>
<evidence type="ECO:0000259" key="5">
    <source>
        <dbReference type="PROSITE" id="PS50931"/>
    </source>
</evidence>
<keyword evidence="3" id="KW-0238">DNA-binding</keyword>